<dbReference type="EMBL" id="FRBI01000001">
    <property type="protein sequence ID" value="SHK56700.1"/>
    <property type="molecule type" value="Genomic_DNA"/>
</dbReference>
<evidence type="ECO:0000313" key="1">
    <source>
        <dbReference type="EMBL" id="SHK56700.1"/>
    </source>
</evidence>
<dbReference type="AlphaFoldDB" id="A0A1M6TID3"/>
<organism evidence="1 2">
    <name type="scientific">Actinacidiphila paucisporea</name>
    <dbReference type="NCBI Taxonomy" id="310782"/>
    <lineage>
        <taxon>Bacteria</taxon>
        <taxon>Bacillati</taxon>
        <taxon>Actinomycetota</taxon>
        <taxon>Actinomycetes</taxon>
        <taxon>Kitasatosporales</taxon>
        <taxon>Streptomycetaceae</taxon>
        <taxon>Actinacidiphila</taxon>
    </lineage>
</organism>
<protein>
    <submittedName>
        <fullName evidence="1">Uncharacterized protein</fullName>
    </submittedName>
</protein>
<gene>
    <name evidence="1" type="ORF">SAMN05216499_10155</name>
</gene>
<name>A0A1M6TID3_9ACTN</name>
<dbReference type="Proteomes" id="UP000184111">
    <property type="component" value="Unassembled WGS sequence"/>
</dbReference>
<evidence type="ECO:0000313" key="2">
    <source>
        <dbReference type="Proteomes" id="UP000184111"/>
    </source>
</evidence>
<reference evidence="1 2" key="1">
    <citation type="submission" date="2016-11" db="EMBL/GenBank/DDBJ databases">
        <authorList>
            <person name="Jaros S."/>
            <person name="Januszkiewicz K."/>
            <person name="Wedrychowicz H."/>
        </authorList>
    </citation>
    <scope>NUCLEOTIDE SEQUENCE [LARGE SCALE GENOMIC DNA]</scope>
    <source>
        <strain evidence="1 2">CGMCC 4.2025</strain>
    </source>
</reference>
<sequence length="149" mass="16494">MRRGCTRSARPDSRPGMGAHYARVMKVLVTRGSVAMGDDADAPHERVWEFPGQPGIADVLAAIKRDWYLPQIKFGRATWVVHSRGREGVALAVVAEQWKKPRLLPGGQASAAGLADSDGTVRLYFDYRAQIDPDGVYDDLCEIQRREVS</sequence>
<accession>A0A1M6TID3</accession>
<proteinExistence type="predicted"/>
<keyword evidence="2" id="KW-1185">Reference proteome</keyword>